<evidence type="ECO:0000256" key="2">
    <source>
        <dbReference type="ARBA" id="ARBA00034247"/>
    </source>
</evidence>
<reference evidence="5 6" key="1">
    <citation type="submission" date="2019-12" db="EMBL/GenBank/DDBJ databases">
        <title>Genomic-based taxomic classification of the family Erythrobacteraceae.</title>
        <authorList>
            <person name="Xu L."/>
        </authorList>
    </citation>
    <scope>NUCLEOTIDE SEQUENCE [LARGE SCALE GENOMIC DNA]</scope>
    <source>
        <strain evidence="5 6">DSM 18604</strain>
    </source>
</reference>
<sequence>MNFMVDIGFAQAGIFVVLATLCMAVFYVLRSHKRVLGWLFLAMVLCFIETLALTVAQSSTDYIAFIIILLGGAVFCINFSISALLNDNRQYYWVDAFNLSLLALSIAILYTPTPYILQNIPFQLACALGIWKSTYLLATVSEAKWQNLFLASSLFGIGAIFFIRASVYPFIFPINSKYYEVVNSAAANKLVVTILCFAMITVLTIVSRVITEVITEHRTNAERDLLTGLLNRAAFDKIASEESKSGDALILCDLDHFKQVNDQFGHLAGDEVLRNFASILQGTGYMAGRFGGEEFALLMPGHNGGNAAALAQNIRRLFIASVHKDIPDDHMVTASFGIAIFHKEETLTEAFRRADESLYHAKRTGRNRVEIAPPPRSPFSSQPVWSPLVGAAQPITHTGRPT</sequence>
<dbReference type="SMART" id="SM00267">
    <property type="entry name" value="GGDEF"/>
    <property type="match status" value="1"/>
</dbReference>
<keyword evidence="6" id="KW-1185">Reference proteome</keyword>
<dbReference type="PANTHER" id="PTHR45138:SF9">
    <property type="entry name" value="DIGUANYLATE CYCLASE DGCM-RELATED"/>
    <property type="match status" value="1"/>
</dbReference>
<evidence type="ECO:0000313" key="6">
    <source>
        <dbReference type="Proteomes" id="UP000460561"/>
    </source>
</evidence>
<dbReference type="InterPro" id="IPR050469">
    <property type="entry name" value="Diguanylate_Cyclase"/>
</dbReference>
<dbReference type="PANTHER" id="PTHR45138">
    <property type="entry name" value="REGULATORY COMPONENTS OF SENSORY TRANSDUCTION SYSTEM"/>
    <property type="match status" value="1"/>
</dbReference>
<dbReference type="GO" id="GO:0052621">
    <property type="term" value="F:diguanylate cyclase activity"/>
    <property type="evidence" value="ECO:0007669"/>
    <property type="project" value="UniProtKB-EC"/>
</dbReference>
<dbReference type="Gene3D" id="3.30.70.270">
    <property type="match status" value="1"/>
</dbReference>
<feature type="transmembrane region" description="Helical" evidence="3">
    <location>
        <begin position="191"/>
        <end position="210"/>
    </location>
</feature>
<feature type="transmembrane region" description="Helical" evidence="3">
    <location>
        <begin position="62"/>
        <end position="85"/>
    </location>
</feature>
<dbReference type="SUPFAM" id="SSF55073">
    <property type="entry name" value="Nucleotide cyclase"/>
    <property type="match status" value="1"/>
</dbReference>
<dbReference type="NCBIfam" id="TIGR00254">
    <property type="entry name" value="GGDEF"/>
    <property type="match status" value="1"/>
</dbReference>
<feature type="transmembrane region" description="Helical" evidence="3">
    <location>
        <begin position="92"/>
        <end position="110"/>
    </location>
</feature>
<dbReference type="InterPro" id="IPR000160">
    <property type="entry name" value="GGDEF_dom"/>
</dbReference>
<gene>
    <name evidence="5" type="ORF">GRI39_08260</name>
</gene>
<dbReference type="InterPro" id="IPR043128">
    <property type="entry name" value="Rev_trsase/Diguanyl_cyclase"/>
</dbReference>
<dbReference type="GO" id="GO:1902201">
    <property type="term" value="P:negative regulation of bacterial-type flagellum-dependent cell motility"/>
    <property type="evidence" value="ECO:0007669"/>
    <property type="project" value="TreeGrafter"/>
</dbReference>
<dbReference type="AlphaFoldDB" id="A0A845A8K8"/>
<organism evidence="5 6">
    <name type="scientific">Altericroceibacterium indicum</name>
    <dbReference type="NCBI Taxonomy" id="374177"/>
    <lineage>
        <taxon>Bacteria</taxon>
        <taxon>Pseudomonadati</taxon>
        <taxon>Pseudomonadota</taxon>
        <taxon>Alphaproteobacteria</taxon>
        <taxon>Sphingomonadales</taxon>
        <taxon>Erythrobacteraceae</taxon>
        <taxon>Altericroceibacterium</taxon>
    </lineage>
</organism>
<protein>
    <recommendedName>
        <fullName evidence="1">diguanylate cyclase</fullName>
        <ecNumber evidence="1">2.7.7.65</ecNumber>
    </recommendedName>
</protein>
<dbReference type="InterPro" id="IPR029787">
    <property type="entry name" value="Nucleotide_cyclase"/>
</dbReference>
<evidence type="ECO:0000256" key="1">
    <source>
        <dbReference type="ARBA" id="ARBA00012528"/>
    </source>
</evidence>
<dbReference type="GO" id="GO:0005886">
    <property type="term" value="C:plasma membrane"/>
    <property type="evidence" value="ECO:0007669"/>
    <property type="project" value="TreeGrafter"/>
</dbReference>
<feature type="transmembrane region" description="Helical" evidence="3">
    <location>
        <begin position="12"/>
        <end position="29"/>
    </location>
</feature>
<feature type="transmembrane region" description="Helical" evidence="3">
    <location>
        <begin position="148"/>
        <end position="171"/>
    </location>
</feature>
<proteinExistence type="predicted"/>
<dbReference type="Proteomes" id="UP000460561">
    <property type="component" value="Unassembled WGS sequence"/>
</dbReference>
<dbReference type="EC" id="2.7.7.65" evidence="1"/>
<keyword evidence="3" id="KW-0812">Transmembrane</keyword>
<comment type="caution">
    <text evidence="5">The sequence shown here is derived from an EMBL/GenBank/DDBJ whole genome shotgun (WGS) entry which is preliminary data.</text>
</comment>
<dbReference type="EMBL" id="WTYQ01000002">
    <property type="protein sequence ID" value="MXP26034.1"/>
    <property type="molecule type" value="Genomic_DNA"/>
</dbReference>
<dbReference type="OrthoDB" id="384661at2"/>
<evidence type="ECO:0000256" key="3">
    <source>
        <dbReference type="SAM" id="Phobius"/>
    </source>
</evidence>
<name>A0A845A8K8_9SPHN</name>
<comment type="catalytic activity">
    <reaction evidence="2">
        <text>2 GTP = 3',3'-c-di-GMP + 2 diphosphate</text>
        <dbReference type="Rhea" id="RHEA:24898"/>
        <dbReference type="ChEBI" id="CHEBI:33019"/>
        <dbReference type="ChEBI" id="CHEBI:37565"/>
        <dbReference type="ChEBI" id="CHEBI:58805"/>
        <dbReference type="EC" id="2.7.7.65"/>
    </reaction>
</comment>
<dbReference type="GO" id="GO:0043709">
    <property type="term" value="P:cell adhesion involved in single-species biofilm formation"/>
    <property type="evidence" value="ECO:0007669"/>
    <property type="project" value="TreeGrafter"/>
</dbReference>
<feature type="transmembrane region" description="Helical" evidence="3">
    <location>
        <begin position="122"/>
        <end position="141"/>
    </location>
</feature>
<dbReference type="FunFam" id="3.30.70.270:FF:000001">
    <property type="entry name" value="Diguanylate cyclase domain protein"/>
    <property type="match status" value="1"/>
</dbReference>
<dbReference type="Pfam" id="PF00990">
    <property type="entry name" value="GGDEF"/>
    <property type="match status" value="1"/>
</dbReference>
<keyword evidence="3" id="KW-0472">Membrane</keyword>
<evidence type="ECO:0000313" key="5">
    <source>
        <dbReference type="EMBL" id="MXP26034.1"/>
    </source>
</evidence>
<feature type="domain" description="GGDEF" evidence="4">
    <location>
        <begin position="245"/>
        <end position="374"/>
    </location>
</feature>
<feature type="transmembrane region" description="Helical" evidence="3">
    <location>
        <begin position="36"/>
        <end position="56"/>
    </location>
</feature>
<evidence type="ECO:0000259" key="4">
    <source>
        <dbReference type="PROSITE" id="PS50887"/>
    </source>
</evidence>
<dbReference type="PROSITE" id="PS50887">
    <property type="entry name" value="GGDEF"/>
    <property type="match status" value="1"/>
</dbReference>
<accession>A0A845A8K8</accession>
<dbReference type="CDD" id="cd01949">
    <property type="entry name" value="GGDEF"/>
    <property type="match status" value="1"/>
</dbReference>
<keyword evidence="3" id="KW-1133">Transmembrane helix</keyword>